<protein>
    <submittedName>
        <fullName evidence="1">Uncharacterized protein</fullName>
    </submittedName>
</protein>
<gene>
    <name evidence="1" type="ORF">GO755_04175</name>
</gene>
<name>A0A7K1S6I0_9BACT</name>
<dbReference type="RefSeq" id="WP_157583398.1">
    <property type="nucleotide sequence ID" value="NZ_WPIN01000002.1"/>
</dbReference>
<sequence length="969" mass="107888">MTLARYTFLPWLRRGVANQLTQAPTQARATLDVNLVINNDTAHPISKQVSLIGPGDVVGINPQMIVRTEPRNSITDFEPNYLAFIEFYDEDFPWRYTPDLVQTNHRLTPWLTLVVLKETEFENVNLGTSPLPAINLKAARNEVLPPPADAWAWAHVHLNQPIEHPNGNPNLTQLDTLLTNSPDQGSARVLCPRHLESNTAYHAFLIPTFEIGRKAGLGEPVADTDPALTFSWASDETDEKNYPIYYRWFFRTGAGGDFESLVRLLQPRDMDKRVGIRDMDVQAPGFGMGAVSVTPDNTVGLEGALLAPTTERKPKTALDTVSDFPEKLQPIVNLPEEILAANPNADPVISPPLYGKWHSLISRLSLDPDVQNWVHELNQDPRYRAPAGMGTLVVQKNQEDYMRKAWQQIGDVMSANQKIRFAQLAMLTSARLHQKHLAPLDDDLRLAVTSSLHKKVLGGASTVHYLVQQSLLPTSTLSGAFRKLVRPNGLVAKRLSVDKTTESVKGIIQALNVGKLTAAPPKTVPSQDQTLPEPITKLLDANPKIVKRIPAKPVFVLAQPGKGVQTTRVTVQRDNPVAAKFRKALTDFHTVLTEQVALPPTRQPATLTSMSQKLVDALNPFASFPLRVLPSIVKGAGKPEKLDQVMAYPDIKDAMYEPLVAANKEFFVPNLNLISPNTISLMITNQPFIESYMVGINHEFMRELLWREYPTDQRGTPFRQFWKPIGDTQTAALPPNQQAEKLKDIPPIHEWLLETPDHIHLGEHNNRQTESEDGLLVLVIRGDLLKRYPNTVIYAQQAKWGTDPDHLNRLVLVDSTGEAVADGAHIKNPIYKAQIDPDLHFIGFDLSISEAKGQVNYETAAEKQRLGDSDLGWFFVIQEVPGEPRFGLDETQAVAPSPQKWDNLSWATLGNQPVIDLAQPFAQPLTGQNPDNINWNTNAADLAYILFQKPVMVAVHAREMLKNLVSSQS</sequence>
<organism evidence="1 2">
    <name type="scientific">Spirosoma arboris</name>
    <dbReference type="NCBI Taxonomy" id="2682092"/>
    <lineage>
        <taxon>Bacteria</taxon>
        <taxon>Pseudomonadati</taxon>
        <taxon>Bacteroidota</taxon>
        <taxon>Cytophagia</taxon>
        <taxon>Cytophagales</taxon>
        <taxon>Cytophagaceae</taxon>
        <taxon>Spirosoma</taxon>
    </lineage>
</organism>
<evidence type="ECO:0000313" key="2">
    <source>
        <dbReference type="Proteomes" id="UP000436006"/>
    </source>
</evidence>
<keyword evidence="2" id="KW-1185">Reference proteome</keyword>
<dbReference type="AlphaFoldDB" id="A0A7K1S6I0"/>
<dbReference type="EMBL" id="WPIN01000002">
    <property type="protein sequence ID" value="MVM29218.1"/>
    <property type="molecule type" value="Genomic_DNA"/>
</dbReference>
<comment type="caution">
    <text evidence="1">The sequence shown here is derived from an EMBL/GenBank/DDBJ whole genome shotgun (WGS) entry which is preliminary data.</text>
</comment>
<proteinExistence type="predicted"/>
<reference evidence="1 2" key="1">
    <citation type="submission" date="2019-12" db="EMBL/GenBank/DDBJ databases">
        <title>Spirosoma sp. HMF4905 genome sequencing and assembly.</title>
        <authorList>
            <person name="Kang H."/>
            <person name="Cha I."/>
            <person name="Kim H."/>
            <person name="Joh K."/>
        </authorList>
    </citation>
    <scope>NUCLEOTIDE SEQUENCE [LARGE SCALE GENOMIC DNA]</scope>
    <source>
        <strain evidence="1 2">HMF4905</strain>
    </source>
</reference>
<evidence type="ECO:0000313" key="1">
    <source>
        <dbReference type="EMBL" id="MVM29218.1"/>
    </source>
</evidence>
<dbReference type="Proteomes" id="UP000436006">
    <property type="component" value="Unassembled WGS sequence"/>
</dbReference>
<accession>A0A7K1S6I0</accession>